<dbReference type="Proteomes" id="UP000632339">
    <property type="component" value="Unassembled WGS sequence"/>
</dbReference>
<dbReference type="EMBL" id="BMLI01000004">
    <property type="protein sequence ID" value="GGN11519.1"/>
    <property type="molecule type" value="Genomic_DNA"/>
</dbReference>
<sequence>MTIFDIRLEPKIHFYEVHYDGEMKQNTPLAKYHTITLGAGAYYRYYPFHRQSNALSGVLVLPSVRYWPNIHSSLGNNELTYFNKITDRTETYKAAPQGFPATKGLFANVTVGYTFGVNRKR</sequence>
<name>A0ABQ2IIZ3_9BACT</name>
<accession>A0ABQ2IIZ3</accession>
<dbReference type="RefSeq" id="WP_019945126.1">
    <property type="nucleotide sequence ID" value="NZ_BMLI01000004.1"/>
</dbReference>
<keyword evidence="2" id="KW-1185">Reference proteome</keyword>
<gene>
    <name evidence="1" type="ORF">GCM10010967_54260</name>
</gene>
<organism evidence="1 2">
    <name type="scientific">Dyadobacter beijingensis</name>
    <dbReference type="NCBI Taxonomy" id="365489"/>
    <lineage>
        <taxon>Bacteria</taxon>
        <taxon>Pseudomonadati</taxon>
        <taxon>Bacteroidota</taxon>
        <taxon>Cytophagia</taxon>
        <taxon>Cytophagales</taxon>
        <taxon>Spirosomataceae</taxon>
        <taxon>Dyadobacter</taxon>
    </lineage>
</organism>
<comment type="caution">
    <text evidence="1">The sequence shown here is derived from an EMBL/GenBank/DDBJ whole genome shotgun (WGS) entry which is preliminary data.</text>
</comment>
<reference evidence="2" key="1">
    <citation type="journal article" date="2019" name="Int. J. Syst. Evol. Microbiol.">
        <title>The Global Catalogue of Microorganisms (GCM) 10K type strain sequencing project: providing services to taxonomists for standard genome sequencing and annotation.</title>
        <authorList>
            <consortium name="The Broad Institute Genomics Platform"/>
            <consortium name="The Broad Institute Genome Sequencing Center for Infectious Disease"/>
            <person name="Wu L."/>
            <person name="Ma J."/>
        </authorList>
    </citation>
    <scope>NUCLEOTIDE SEQUENCE [LARGE SCALE GENOMIC DNA]</scope>
    <source>
        <strain evidence="2">CGMCC 1.6375</strain>
    </source>
</reference>
<proteinExistence type="predicted"/>
<protein>
    <submittedName>
        <fullName evidence="1">Uncharacterized protein</fullName>
    </submittedName>
</protein>
<evidence type="ECO:0000313" key="1">
    <source>
        <dbReference type="EMBL" id="GGN11519.1"/>
    </source>
</evidence>
<evidence type="ECO:0000313" key="2">
    <source>
        <dbReference type="Proteomes" id="UP000632339"/>
    </source>
</evidence>